<dbReference type="KEGG" id="lxy:O159_18430"/>
<evidence type="ECO:0000313" key="2">
    <source>
        <dbReference type="Proteomes" id="UP000016743"/>
    </source>
</evidence>
<organism evidence="1 2">
    <name type="scientific">Leifsonia xyli subsp. cynodontis DSM 46306</name>
    <dbReference type="NCBI Taxonomy" id="1389489"/>
    <lineage>
        <taxon>Bacteria</taxon>
        <taxon>Bacillati</taxon>
        <taxon>Actinomycetota</taxon>
        <taxon>Actinomycetes</taxon>
        <taxon>Micrococcales</taxon>
        <taxon>Microbacteriaceae</taxon>
        <taxon>Leifsonia</taxon>
    </lineage>
</organism>
<accession>U3PAX9</accession>
<dbReference type="HOGENOM" id="CLU_2105918_0_0_11"/>
<evidence type="ECO:0000313" key="1">
    <source>
        <dbReference type="EMBL" id="AGW41867.1"/>
    </source>
</evidence>
<name>U3PAX9_LEIXC</name>
<dbReference type="Proteomes" id="UP000016743">
    <property type="component" value="Chromosome"/>
</dbReference>
<reference evidence="1 2" key="1">
    <citation type="journal article" date="2013" name="Genome Announc.">
        <title>Complete Genome Sequence of Leifsonia xyli subsp. cynodontis Strain DSM46306, a Gram-Positive Bacterial Pathogen of Grasses.</title>
        <authorList>
            <person name="Monteiro-Vitorello C.B."/>
            <person name="Zerillo M.M."/>
            <person name="Van Sluys M.A."/>
            <person name="Camargo L.E."/>
            <person name="Kitajima J.P."/>
        </authorList>
    </citation>
    <scope>NUCLEOTIDE SEQUENCE [LARGE SCALE GENOMIC DNA]</scope>
    <source>
        <strain evidence="1 2">DSM 46306</strain>
    </source>
</reference>
<keyword evidence="2" id="KW-1185">Reference proteome</keyword>
<sequence length="115" mass="13418">MEHMQSIWLFSAIGIGFEIPRSAMVQFEKEEPWEVVQGASSETLGGHYFTAVGYDARYLYVITWGRIQKMSWSFLQKYNDESFAYLSKEFLDKKEKSPEGFDLDSLKLDLSRLKN</sequence>
<protein>
    <submittedName>
        <fullName evidence="1">Uncharacterized protein</fullName>
    </submittedName>
</protein>
<proteinExistence type="predicted"/>
<dbReference type="eggNOG" id="ENOG5032YTS">
    <property type="taxonomic scope" value="Bacteria"/>
</dbReference>
<dbReference type="PATRIC" id="fig|1389489.3.peg.1775"/>
<dbReference type="AlphaFoldDB" id="U3PAX9"/>
<gene>
    <name evidence="1" type="ORF">O159_18430</name>
</gene>
<dbReference type="EMBL" id="CP006734">
    <property type="protein sequence ID" value="AGW41867.1"/>
    <property type="molecule type" value="Genomic_DNA"/>
</dbReference>